<keyword evidence="3" id="KW-1185">Reference proteome</keyword>
<dbReference type="Proteomes" id="UP000887013">
    <property type="component" value="Unassembled WGS sequence"/>
</dbReference>
<gene>
    <name evidence="2" type="primary">NCL1_25735</name>
    <name evidence="2" type="ORF">NPIL_169741</name>
</gene>
<evidence type="ECO:0000256" key="1">
    <source>
        <dbReference type="SAM" id="MobiDB-lite"/>
    </source>
</evidence>
<accession>A0A8X6IM37</accession>
<evidence type="ECO:0000313" key="2">
    <source>
        <dbReference type="EMBL" id="GFS50754.1"/>
    </source>
</evidence>
<protein>
    <submittedName>
        <fullName evidence="2">Uncharacterized protein</fullName>
    </submittedName>
</protein>
<proteinExistence type="predicted"/>
<evidence type="ECO:0000313" key="3">
    <source>
        <dbReference type="Proteomes" id="UP000887013"/>
    </source>
</evidence>
<reference evidence="2" key="1">
    <citation type="submission" date="2020-08" db="EMBL/GenBank/DDBJ databases">
        <title>Multicomponent nature underlies the extraordinary mechanical properties of spider dragline silk.</title>
        <authorList>
            <person name="Kono N."/>
            <person name="Nakamura H."/>
            <person name="Mori M."/>
            <person name="Yoshida Y."/>
            <person name="Ohtoshi R."/>
            <person name="Malay A.D."/>
            <person name="Moran D.A.P."/>
            <person name="Tomita M."/>
            <person name="Numata K."/>
            <person name="Arakawa K."/>
        </authorList>
    </citation>
    <scope>NUCLEOTIDE SEQUENCE</scope>
</reference>
<dbReference type="AlphaFoldDB" id="A0A8X6IM37"/>
<dbReference type="OrthoDB" id="10468061at2759"/>
<feature type="region of interest" description="Disordered" evidence="1">
    <location>
        <begin position="708"/>
        <end position="731"/>
    </location>
</feature>
<feature type="compositionally biased region" description="Low complexity" evidence="1">
    <location>
        <begin position="714"/>
        <end position="726"/>
    </location>
</feature>
<sequence length="1148" mass="130654">MAGSNCSPPARLQRYTIRFPPDIINENSLGNQWAAEQHRFHPYPETLPHHTNQFTYQQKPFPSITTSSRLDDQWKAYSYNTGIFVENPLSSQAYERVCFQQKHDERYFSSAKRPSSQELGLNEKSYINDIRLQTQDAENVRDCITRKESNIDLKRRIDDSNLNDKHRKHFLNKMAKMEDMKLLGNNAEICKASNDKHFLSEEFKYSVDESNRQINDTQEAERQENLNIPQLTTRQVYLNNTALEAYSMHYTSPQLKTRSIYSSSLQPVARTNPPSNPRTVIMKTRPSNSELKTRPIYSNSPQLVARPIYSSSLAKPIYVYNPQLEIKNNSNRAELEIRPIHSISPQIAARPINSNSPQLIARSIHLNSPMEESGFKYSNYPISEAIHIYPNTQQLAPRSIYSYNSKAEFIDSNYPKSNVRPFFSNSQQIEASEIYLNSPKLEVRPVSVNSQQLEAKEVYSNISHLEVINSSNLHSGTKSSYLSSPHFSEREISSNTPLLTMRPIFSSKDHIHSNCDEFDEKLKKFPDAQKGNIYLQSYANNVMNDSRRDRMNPLLRETNITENFAMAEHEITPKNYVEKIERISHHTGHSSNSASNSLALASKVNLCIPKEPDSFKINSGFKARPHNLKIFTTRNNSFEEKGTNFITGCLNTMNNEGKEFNNTANQNIPQISECSITSYIKKPENIKQDSINSSTLEARLRCNSATITGVGSENNKNTSNKSSSNSYGPCIHLKQPLTTHSQEKLLHDFENINKPFKKLDSLPSQEKYLLQNENHSNYNNIQSPSSCLRINNNTSFVKVVKQGQQPKILPLSLTKDRTSFPQTYTQKSAESVGKNGVFPFKLFVKKGKTIFPTSTKQLNKIIRSSNRIFSKLNNDNKTNFASSSNRNGQCSLSSDQQSNDIVGNSKLISSEIGTQNDGPRGNFNRKFQDERTVDKIYLENKDSNPSNTKKTDDPKEIQKLTDKSTNCSNLMLSPIQSYTTLTMKWKQQISPILSEKCVTKGISNAPEKEKKLLIKRMDSSNKNYDKLLKNEKSPSSVAENLSRAIAVKEKTSTGHMLQIRRDEKLENKKKTKGTGPIIEHLKKVSNPPAKKDSKNLLKRILALQTSVMELKVAKRNLSLSTAPKKEIPEEDLISEFENEVFLAVFKQV</sequence>
<comment type="caution">
    <text evidence="2">The sequence shown here is derived from an EMBL/GenBank/DDBJ whole genome shotgun (WGS) entry which is preliminary data.</text>
</comment>
<organism evidence="2 3">
    <name type="scientific">Nephila pilipes</name>
    <name type="common">Giant wood spider</name>
    <name type="synonym">Nephila maculata</name>
    <dbReference type="NCBI Taxonomy" id="299642"/>
    <lineage>
        <taxon>Eukaryota</taxon>
        <taxon>Metazoa</taxon>
        <taxon>Ecdysozoa</taxon>
        <taxon>Arthropoda</taxon>
        <taxon>Chelicerata</taxon>
        <taxon>Arachnida</taxon>
        <taxon>Araneae</taxon>
        <taxon>Araneomorphae</taxon>
        <taxon>Entelegynae</taxon>
        <taxon>Araneoidea</taxon>
        <taxon>Nephilidae</taxon>
        <taxon>Nephila</taxon>
    </lineage>
</organism>
<name>A0A8X6IM37_NEPPI</name>
<dbReference type="EMBL" id="BMAW01045577">
    <property type="protein sequence ID" value="GFS50754.1"/>
    <property type="molecule type" value="Genomic_DNA"/>
</dbReference>